<keyword evidence="5" id="KW-0418">Kinase</keyword>
<comment type="caution">
    <text evidence="10">The sequence shown here is derived from an EMBL/GenBank/DDBJ whole genome shotgun (WGS) entry which is preliminary data.</text>
</comment>
<proteinExistence type="predicted"/>
<evidence type="ECO:0000256" key="2">
    <source>
        <dbReference type="ARBA" id="ARBA00022527"/>
    </source>
</evidence>
<name>A0A7J6D7S5_9TELE</name>
<dbReference type="Proteomes" id="UP000579812">
    <property type="component" value="Unassembled WGS sequence"/>
</dbReference>
<evidence type="ECO:0000313" key="11">
    <source>
        <dbReference type="Proteomes" id="UP000579812"/>
    </source>
</evidence>
<dbReference type="AlphaFoldDB" id="A0A7J6D7S5"/>
<sequence>MVFSLGVLLFVMLYECFPNRNDLFCLSNSQSVFAVSQKCIIFFLLACLQRHPEHRIPLEQMLYHDWLMLGFLNTHLITRMHLISIHINEKYVYIV</sequence>
<dbReference type="InterPro" id="IPR051138">
    <property type="entry name" value="PIM_Ser/Thr_kinase"/>
</dbReference>
<dbReference type="EC" id="2.7.11.1" evidence="1"/>
<keyword evidence="11" id="KW-1185">Reference proteome</keyword>
<dbReference type="EMBL" id="JAAMOB010000003">
    <property type="protein sequence ID" value="KAF4115348.1"/>
    <property type="molecule type" value="Genomic_DNA"/>
</dbReference>
<comment type="catalytic activity">
    <reaction evidence="7">
        <text>L-threonyl-[protein] + ATP = O-phospho-L-threonyl-[protein] + ADP + H(+)</text>
        <dbReference type="Rhea" id="RHEA:46608"/>
        <dbReference type="Rhea" id="RHEA-COMP:11060"/>
        <dbReference type="Rhea" id="RHEA-COMP:11605"/>
        <dbReference type="ChEBI" id="CHEBI:15378"/>
        <dbReference type="ChEBI" id="CHEBI:30013"/>
        <dbReference type="ChEBI" id="CHEBI:30616"/>
        <dbReference type="ChEBI" id="CHEBI:61977"/>
        <dbReference type="ChEBI" id="CHEBI:456216"/>
        <dbReference type="EC" id="2.7.11.1"/>
    </reaction>
</comment>
<evidence type="ECO:0000256" key="9">
    <source>
        <dbReference type="SAM" id="SignalP"/>
    </source>
</evidence>
<evidence type="ECO:0000256" key="6">
    <source>
        <dbReference type="ARBA" id="ARBA00022840"/>
    </source>
</evidence>
<feature type="chain" id="PRO_5029644680" description="non-specific serine/threonine protein kinase" evidence="9">
    <location>
        <begin position="19"/>
        <end position="95"/>
    </location>
</feature>
<comment type="catalytic activity">
    <reaction evidence="8">
        <text>L-seryl-[protein] + ATP = O-phospho-L-seryl-[protein] + ADP + H(+)</text>
        <dbReference type="Rhea" id="RHEA:17989"/>
        <dbReference type="Rhea" id="RHEA-COMP:9863"/>
        <dbReference type="Rhea" id="RHEA-COMP:11604"/>
        <dbReference type="ChEBI" id="CHEBI:15378"/>
        <dbReference type="ChEBI" id="CHEBI:29999"/>
        <dbReference type="ChEBI" id="CHEBI:30616"/>
        <dbReference type="ChEBI" id="CHEBI:83421"/>
        <dbReference type="ChEBI" id="CHEBI:456216"/>
        <dbReference type="EC" id="2.7.11.1"/>
    </reaction>
</comment>
<evidence type="ECO:0000256" key="5">
    <source>
        <dbReference type="ARBA" id="ARBA00022777"/>
    </source>
</evidence>
<dbReference type="GO" id="GO:0004674">
    <property type="term" value="F:protein serine/threonine kinase activity"/>
    <property type="evidence" value="ECO:0007669"/>
    <property type="project" value="UniProtKB-KW"/>
</dbReference>
<dbReference type="GO" id="GO:0043066">
    <property type="term" value="P:negative regulation of apoptotic process"/>
    <property type="evidence" value="ECO:0007669"/>
    <property type="project" value="TreeGrafter"/>
</dbReference>
<organism evidence="10 11">
    <name type="scientific">Onychostoma macrolepis</name>
    <dbReference type="NCBI Taxonomy" id="369639"/>
    <lineage>
        <taxon>Eukaryota</taxon>
        <taxon>Metazoa</taxon>
        <taxon>Chordata</taxon>
        <taxon>Craniata</taxon>
        <taxon>Vertebrata</taxon>
        <taxon>Euteleostomi</taxon>
        <taxon>Actinopterygii</taxon>
        <taxon>Neopterygii</taxon>
        <taxon>Teleostei</taxon>
        <taxon>Ostariophysi</taxon>
        <taxon>Cypriniformes</taxon>
        <taxon>Cyprinidae</taxon>
        <taxon>Acrossocheilinae</taxon>
        <taxon>Onychostoma</taxon>
    </lineage>
</organism>
<keyword evidence="2" id="KW-0723">Serine/threonine-protein kinase</keyword>
<evidence type="ECO:0000256" key="4">
    <source>
        <dbReference type="ARBA" id="ARBA00022741"/>
    </source>
</evidence>
<accession>A0A7J6D7S5</accession>
<dbReference type="SUPFAM" id="SSF56112">
    <property type="entry name" value="Protein kinase-like (PK-like)"/>
    <property type="match status" value="1"/>
</dbReference>
<dbReference type="GO" id="GO:0007346">
    <property type="term" value="P:regulation of mitotic cell cycle"/>
    <property type="evidence" value="ECO:0007669"/>
    <property type="project" value="TreeGrafter"/>
</dbReference>
<dbReference type="InterPro" id="IPR011009">
    <property type="entry name" value="Kinase-like_dom_sf"/>
</dbReference>
<evidence type="ECO:0000256" key="7">
    <source>
        <dbReference type="ARBA" id="ARBA00047899"/>
    </source>
</evidence>
<keyword evidence="3" id="KW-0808">Transferase</keyword>
<dbReference type="PANTHER" id="PTHR22984">
    <property type="entry name" value="SERINE/THREONINE-PROTEIN KINASE PIM"/>
    <property type="match status" value="1"/>
</dbReference>
<keyword evidence="9" id="KW-0732">Signal</keyword>
<gene>
    <name evidence="10" type="ORF">G5714_002837</name>
</gene>
<dbReference type="GO" id="GO:0005524">
    <property type="term" value="F:ATP binding"/>
    <property type="evidence" value="ECO:0007669"/>
    <property type="project" value="UniProtKB-KW"/>
</dbReference>
<evidence type="ECO:0000256" key="8">
    <source>
        <dbReference type="ARBA" id="ARBA00048679"/>
    </source>
</evidence>
<protein>
    <recommendedName>
        <fullName evidence="1">non-specific serine/threonine protein kinase</fullName>
        <ecNumber evidence="1">2.7.11.1</ecNumber>
    </recommendedName>
</protein>
<reference evidence="10 11" key="1">
    <citation type="submission" date="2020-04" db="EMBL/GenBank/DDBJ databases">
        <title>Chromosome-level genome assembly of a cyprinid fish Onychostoma macrolepis by integration of Nanopore Sequencing, Bionano and Hi-C technology.</title>
        <authorList>
            <person name="Wang D."/>
        </authorList>
    </citation>
    <scope>NUCLEOTIDE SEQUENCE [LARGE SCALE GENOMIC DNA]</scope>
    <source>
        <strain evidence="10">SWU-2019</strain>
        <tissue evidence="10">Muscle</tissue>
    </source>
</reference>
<keyword evidence="4" id="KW-0547">Nucleotide-binding</keyword>
<dbReference type="GO" id="GO:0005737">
    <property type="term" value="C:cytoplasm"/>
    <property type="evidence" value="ECO:0007669"/>
    <property type="project" value="TreeGrafter"/>
</dbReference>
<dbReference type="PANTHER" id="PTHR22984:SF11">
    <property type="entry name" value="AURORA KINASE-RELATED"/>
    <property type="match status" value="1"/>
</dbReference>
<feature type="signal peptide" evidence="9">
    <location>
        <begin position="1"/>
        <end position="18"/>
    </location>
</feature>
<evidence type="ECO:0000313" key="10">
    <source>
        <dbReference type="EMBL" id="KAF4115348.1"/>
    </source>
</evidence>
<keyword evidence="6" id="KW-0067">ATP-binding</keyword>
<evidence type="ECO:0000256" key="3">
    <source>
        <dbReference type="ARBA" id="ARBA00022679"/>
    </source>
</evidence>
<dbReference type="Gene3D" id="1.10.510.10">
    <property type="entry name" value="Transferase(Phosphotransferase) domain 1"/>
    <property type="match status" value="1"/>
</dbReference>
<evidence type="ECO:0000256" key="1">
    <source>
        <dbReference type="ARBA" id="ARBA00012513"/>
    </source>
</evidence>